<proteinExistence type="predicted"/>
<keyword evidence="2" id="KW-0732">Signal</keyword>
<gene>
    <name evidence="3" type="ORF">E1A91_D12G046000v1</name>
</gene>
<reference evidence="3 4" key="1">
    <citation type="submission" date="2019-07" db="EMBL/GenBank/DDBJ databases">
        <title>WGS assembly of Gossypium mustelinum.</title>
        <authorList>
            <person name="Chen Z.J."/>
            <person name="Sreedasyam A."/>
            <person name="Ando A."/>
            <person name="Song Q."/>
            <person name="De L."/>
            <person name="Hulse-Kemp A."/>
            <person name="Ding M."/>
            <person name="Ye W."/>
            <person name="Kirkbride R."/>
            <person name="Jenkins J."/>
            <person name="Plott C."/>
            <person name="Lovell J."/>
            <person name="Lin Y.-M."/>
            <person name="Vaughn R."/>
            <person name="Liu B."/>
            <person name="Li W."/>
            <person name="Simpson S."/>
            <person name="Scheffler B."/>
            <person name="Saski C."/>
            <person name="Grover C."/>
            <person name="Hu G."/>
            <person name="Conover J."/>
            <person name="Carlson J."/>
            <person name="Shu S."/>
            <person name="Boston L."/>
            <person name="Williams M."/>
            <person name="Peterson D."/>
            <person name="Mcgee K."/>
            <person name="Jones D."/>
            <person name="Wendel J."/>
            <person name="Stelly D."/>
            <person name="Grimwood J."/>
            <person name="Schmutz J."/>
        </authorList>
    </citation>
    <scope>NUCLEOTIDE SEQUENCE [LARGE SCALE GENOMIC DNA]</scope>
    <source>
        <strain evidence="3">1408120.09</strain>
    </source>
</reference>
<feature type="chain" id="PRO_5022971429" evidence="2">
    <location>
        <begin position="20"/>
        <end position="140"/>
    </location>
</feature>
<sequence>MILGHWFWASVVWFGPHRPICILGLLPGPKSSITPLISRTKVDGRIKRVEYESLPNVCFACGFHGHMKDMCSFSSGQERQKGEEPVLVMDQGISDTTNNGVENEKYGPWMLVDRQSKRNSRKHSDDRQDKKNGRFIGIQS</sequence>
<evidence type="ECO:0000256" key="2">
    <source>
        <dbReference type="SAM" id="SignalP"/>
    </source>
</evidence>
<evidence type="ECO:0000313" key="3">
    <source>
        <dbReference type="EMBL" id="TYI49591.1"/>
    </source>
</evidence>
<evidence type="ECO:0000256" key="1">
    <source>
        <dbReference type="SAM" id="MobiDB-lite"/>
    </source>
</evidence>
<accession>A0A5D2S9G3</accession>
<evidence type="ECO:0000313" key="4">
    <source>
        <dbReference type="Proteomes" id="UP000323597"/>
    </source>
</evidence>
<feature type="signal peptide" evidence="2">
    <location>
        <begin position="1"/>
        <end position="19"/>
    </location>
</feature>
<dbReference type="Proteomes" id="UP000323597">
    <property type="component" value="Chromosome D12"/>
</dbReference>
<feature type="region of interest" description="Disordered" evidence="1">
    <location>
        <begin position="91"/>
        <end position="140"/>
    </location>
</feature>
<keyword evidence="4" id="KW-1185">Reference proteome</keyword>
<dbReference type="EMBL" id="CM017660">
    <property type="protein sequence ID" value="TYI49591.1"/>
    <property type="molecule type" value="Genomic_DNA"/>
</dbReference>
<dbReference type="AlphaFoldDB" id="A0A5D2S9G3"/>
<organism evidence="3 4">
    <name type="scientific">Gossypium mustelinum</name>
    <name type="common">Cotton</name>
    <name type="synonym">Gossypium caicoense</name>
    <dbReference type="NCBI Taxonomy" id="34275"/>
    <lineage>
        <taxon>Eukaryota</taxon>
        <taxon>Viridiplantae</taxon>
        <taxon>Streptophyta</taxon>
        <taxon>Embryophyta</taxon>
        <taxon>Tracheophyta</taxon>
        <taxon>Spermatophyta</taxon>
        <taxon>Magnoliopsida</taxon>
        <taxon>eudicotyledons</taxon>
        <taxon>Gunneridae</taxon>
        <taxon>Pentapetalae</taxon>
        <taxon>rosids</taxon>
        <taxon>malvids</taxon>
        <taxon>Malvales</taxon>
        <taxon>Malvaceae</taxon>
        <taxon>Malvoideae</taxon>
        <taxon>Gossypium</taxon>
    </lineage>
</organism>
<protein>
    <submittedName>
        <fullName evidence="3">Uncharacterized protein</fullName>
    </submittedName>
</protein>
<name>A0A5D2S9G3_GOSMU</name>
<feature type="compositionally biased region" description="Basic and acidic residues" evidence="1">
    <location>
        <begin position="122"/>
        <end position="132"/>
    </location>
</feature>